<dbReference type="AlphaFoldDB" id="A0A4D6KK28"/>
<keyword evidence="4" id="KW-1185">Reference proteome</keyword>
<dbReference type="SUPFAM" id="SSF52047">
    <property type="entry name" value="RNI-like"/>
    <property type="match status" value="4"/>
</dbReference>
<dbReference type="PANTHER" id="PTHR33463:SF198">
    <property type="entry name" value="RPP4C3"/>
    <property type="match status" value="1"/>
</dbReference>
<evidence type="ECO:0000313" key="4">
    <source>
        <dbReference type="Proteomes" id="UP000501690"/>
    </source>
</evidence>
<dbReference type="Gene3D" id="3.80.10.10">
    <property type="entry name" value="Ribonuclease Inhibitor"/>
    <property type="match status" value="3"/>
</dbReference>
<dbReference type="PANTHER" id="PTHR33463">
    <property type="entry name" value="NB-ARC DOMAIN-CONTAINING PROTEIN-RELATED"/>
    <property type="match status" value="1"/>
</dbReference>
<gene>
    <name evidence="3" type="ORF">DEO72_LG1g1968</name>
</gene>
<proteinExistence type="predicted"/>
<keyword evidence="1" id="KW-0611">Plant defense</keyword>
<feature type="domain" description="Disease resistance protein At4g27190-like leucine-rich repeats" evidence="2">
    <location>
        <begin position="565"/>
        <end position="711"/>
    </location>
</feature>
<evidence type="ECO:0000313" key="3">
    <source>
        <dbReference type="EMBL" id="QCD78336.1"/>
    </source>
</evidence>
<dbReference type="InterPro" id="IPR057135">
    <property type="entry name" value="At4g27190-like_LRR"/>
</dbReference>
<evidence type="ECO:0000259" key="2">
    <source>
        <dbReference type="Pfam" id="PF23247"/>
    </source>
</evidence>
<dbReference type="Proteomes" id="UP000501690">
    <property type="component" value="Linkage Group LG1"/>
</dbReference>
<sequence>MFYGQYKISDLVTVRKATIAIEYCEMKKVHLEDLPNLRSFSSGDILKWSSLENVVFNHCPNIKKFGLGMIKESQLKSILITPNDEVQIHPHTKLAYLFELLVSSLSNIIYQNKTYIYNIFLVFDDEFSKKLMEDDKFSLITEYSVCNNEELDKIFYNLQSSHFTNLQILRVNNCNGGMLEKFLCMLLKRSHKLKVINIEECSLTLPRFNFWDADDKIFIQLTELKLIKINIGMWFFDDPEYIDLGNLQILHIIGVPSLTYVFDLYPHKLHQLKELIIEKCEVLLTVFLNHFSKAGPTTNFPSLGKLDLKSLPNLRQIYNGHLEFPTLKSLKLAKCPILKKFTTGFADSNETLTIDGKSFFELNEIVFDNYDNLVCVISSETLQELKNLKKLVVSHCKELKIIFNIHQQISCSTHLLQQLCELTLIDLPKLTCIVNKDISRFYQNLKLLQVKQCKFLNMLQVPLKLTNLEIYDCDVLDTIIISEEEEEVEGMRGKLTFHELKDVSLENLPSLSVVFPFIYELPSLETLKVANCSTMISFIEDSKALEESSTTNCFFPSSLLVEKLKILYVINMNVEKLWHWNYPSKSFCELENLILTNNNKLLSAISSSMITRFKNLRKLTLDKCEILTEVFDFEDDNLDLKIHEILPQLEVLALINLIKLKYVWNKEPQVSFFSNLVSIYIFHCDNLQRLFSPSSVKNLGKLKILRLCKCDKMEEVISSDISEDENVSIIFPKLECLVMKDLPMLTCFYSQRDERGTSVRFREIEELTDRYVRHLRLQKIGFEQETTFNMMKIEKDIENVRKARIAVEYCETKKVHLEDLPNLRSFSSGDIVKWSSLENVVLDHFPDIKKFGLGMIKESQLKSILITQNDEVQIHPHTNLAYLFELLDDKFSLITEYSVCNNEELDKIFYNLQSSHFINLHILRVNNCSGRMLEKLLKRSHKLKVINIEECSLTLTRFNFWDADDKIFIQLTELKLIKTNIGFMWFFDDPEYIDLGNLQILHIIGVPSLTYIFDLYPQKLHQLKELIIEKCEVLFTVFRNRFNEGRESNLPSLSKLEFKSLPNLRQIYNGHLEFPTLKSLKLAKCPILKKFTTGFADSNETLTIDGKSFFELNEIVFDNYDNLVCVISSETLQELKNLKKLVGMKVIYESMCHKDVFFGVV</sequence>
<evidence type="ECO:0000256" key="1">
    <source>
        <dbReference type="ARBA" id="ARBA00022821"/>
    </source>
</evidence>
<dbReference type="Pfam" id="PF23247">
    <property type="entry name" value="LRR_RPS2"/>
    <property type="match status" value="4"/>
</dbReference>
<accession>A0A4D6KK28</accession>
<dbReference type="EMBL" id="CP039345">
    <property type="protein sequence ID" value="QCD78336.1"/>
    <property type="molecule type" value="Genomic_DNA"/>
</dbReference>
<reference evidence="3 4" key="1">
    <citation type="submission" date="2019-04" db="EMBL/GenBank/DDBJ databases">
        <title>An improved genome assembly and genetic linkage map for asparagus bean, Vigna unguiculata ssp. sesquipedialis.</title>
        <authorList>
            <person name="Xia Q."/>
            <person name="Zhang R."/>
            <person name="Dong Y."/>
        </authorList>
    </citation>
    <scope>NUCLEOTIDE SEQUENCE [LARGE SCALE GENOMIC DNA]</scope>
    <source>
        <tissue evidence="3">Leaf</tissue>
    </source>
</reference>
<name>A0A4D6KK28_VIGUN</name>
<dbReference type="InterPro" id="IPR050905">
    <property type="entry name" value="Plant_NBS-LRR"/>
</dbReference>
<feature type="domain" description="Disease resistance protein At4g27190-like leucine-rich repeats" evidence="2">
    <location>
        <begin position="902"/>
        <end position="1032"/>
    </location>
</feature>
<feature type="domain" description="Disease resistance protein At4g27190-like leucine-rich repeats" evidence="2">
    <location>
        <begin position="246"/>
        <end position="340"/>
    </location>
</feature>
<dbReference type="InterPro" id="IPR032675">
    <property type="entry name" value="LRR_dom_sf"/>
</dbReference>
<protein>
    <submittedName>
        <fullName evidence="3">Disease resistance protein RPS2</fullName>
    </submittedName>
</protein>
<feature type="domain" description="Disease resistance protein At4g27190-like leucine-rich repeats" evidence="2">
    <location>
        <begin position="352"/>
        <end position="458"/>
    </location>
</feature>
<organism evidence="3 4">
    <name type="scientific">Vigna unguiculata</name>
    <name type="common">Cowpea</name>
    <dbReference type="NCBI Taxonomy" id="3917"/>
    <lineage>
        <taxon>Eukaryota</taxon>
        <taxon>Viridiplantae</taxon>
        <taxon>Streptophyta</taxon>
        <taxon>Embryophyta</taxon>
        <taxon>Tracheophyta</taxon>
        <taxon>Spermatophyta</taxon>
        <taxon>Magnoliopsida</taxon>
        <taxon>eudicotyledons</taxon>
        <taxon>Gunneridae</taxon>
        <taxon>Pentapetalae</taxon>
        <taxon>rosids</taxon>
        <taxon>fabids</taxon>
        <taxon>Fabales</taxon>
        <taxon>Fabaceae</taxon>
        <taxon>Papilionoideae</taxon>
        <taxon>50 kb inversion clade</taxon>
        <taxon>NPAAA clade</taxon>
        <taxon>indigoferoid/millettioid clade</taxon>
        <taxon>Phaseoleae</taxon>
        <taxon>Vigna</taxon>
    </lineage>
</organism>